<proteinExistence type="predicted"/>
<name>U4QJP6_TEPAE</name>
<protein>
    <submittedName>
        <fullName evidence="1">Uncharacterized protein</fullName>
    </submittedName>
</protein>
<dbReference type="KEGG" id="tae:TepiRe1_2633"/>
<dbReference type="AlphaFoldDB" id="U4QJP6"/>
<keyword evidence="2" id="KW-1185">Reference proteome</keyword>
<dbReference type="EMBL" id="HF563609">
    <property type="protein sequence ID" value="CDI41040.1"/>
    <property type="molecule type" value="Genomic_DNA"/>
</dbReference>
<dbReference type="Proteomes" id="UP000010802">
    <property type="component" value="Chromosome"/>
</dbReference>
<sequence>MRVIAKKVRCPVCSNKRLFDLVSATQAELIIKCPKCRNLIYLYFQNNQIKAKAV</sequence>
<organism evidence="1 2">
    <name type="scientific">Tepidanaerobacter acetatoxydans (strain DSM 21804 / JCM 16047 / Re1)</name>
    <dbReference type="NCBI Taxonomy" id="1209989"/>
    <lineage>
        <taxon>Bacteria</taxon>
        <taxon>Bacillati</taxon>
        <taxon>Bacillota</taxon>
        <taxon>Clostridia</taxon>
        <taxon>Thermosediminibacterales</taxon>
        <taxon>Tepidanaerobacteraceae</taxon>
        <taxon>Tepidanaerobacter</taxon>
    </lineage>
</organism>
<dbReference type="HOGENOM" id="CLU_3114604_0_0_9"/>
<evidence type="ECO:0000313" key="2">
    <source>
        <dbReference type="Proteomes" id="UP000010802"/>
    </source>
</evidence>
<reference evidence="2" key="1">
    <citation type="journal article" date="2013" name="Genome Announc.">
        <title>First genome sequence of a syntrophic acetate-oxidizing bacterium, Tepidanaerobacter acetatoxydans strain Re1.</title>
        <authorList>
            <person name="Manzoor S."/>
            <person name="Bongcam-Rudloff E."/>
            <person name="Schnurer A."/>
            <person name="Muller B."/>
        </authorList>
    </citation>
    <scope>NUCLEOTIDE SEQUENCE [LARGE SCALE GENOMIC DNA]</scope>
    <source>
        <strain evidence="2">Re1</strain>
    </source>
</reference>
<gene>
    <name evidence="1" type="ordered locus">TEPIRE1_2633</name>
</gene>
<evidence type="ECO:0000313" key="1">
    <source>
        <dbReference type="EMBL" id="CDI41040.1"/>
    </source>
</evidence>
<accession>U4QJP6</accession>